<comment type="similarity">
    <text evidence="3 14">Belongs to the peptidase M16 family.</text>
</comment>
<dbReference type="InterPro" id="IPR050626">
    <property type="entry name" value="Peptidase_M16"/>
</dbReference>
<evidence type="ECO:0000256" key="14">
    <source>
        <dbReference type="RuleBase" id="RU004447"/>
    </source>
</evidence>
<dbReference type="RefSeq" id="WP_085282557.1">
    <property type="nucleotide sequence ID" value="NZ_FOBI01000001.1"/>
</dbReference>
<dbReference type="STRING" id="641665.GCA_002104455_00313"/>
<dbReference type="Pfam" id="PF00675">
    <property type="entry name" value="Peptidase_M16"/>
    <property type="match status" value="1"/>
</dbReference>
<sequence length="931" mass="105387">MKKSPNDPKQYQTLTLANGLRILLVHNAESNKSAAALAVNVGHFDDPIHRQGLAHFLEHMLFLGSENYPDGSEYQKFISEHGGSNNAWTATEHTCFFFDIASQHFGKALARFGEFFTAPLLSEEFVNKERKNIDAEFKLKLKDDIRRLYDVHKETINQAHPFAKFSVGSSETLADKAGYNLRSEVCQFFQTHYQAHFMTLVLEGPQSLSELARLATLHFAEVQSNGIEKAQINQPLYHAEHQQKWISVQSVKNDPQLIISFAMPSIDHLYQQKPESILAYLIGHEGPGSILSLLKSKQWAFALTAGSGINGSNFKDFNINISLSPEGQQHITDIVTIVFSYLRLLKNSPINEQYYNEKKALAELSFTYQEKLSALDSACQLVINMQHYPEQDYIFGDYIMLGLEQDTIDYLLSYLVASNVRIIVINQDPQTQSHSHTSKWYQVPYSVIDIDTEQIKQWQNPGKLTELTLPKKNPYIVAQPELMADNQDTNTPLSAPEKISQHNGFTAWFKNDISFNTPKGYIYLSIEAPAVIASVTTIAMTRLFTDIYSDAVIEQHYDAELAGIHYHLYAHQSGLTLKLSGISTKQAQLLPLLLASLMNTKCSLQKFALFKQQLLNHWHNAKNSKSISQLFAHISATMQPMSPSSESLIQALEQVDLQQFTNFIARMFNNVSLDMLIHGNWTKPAADDIVATVKQVFNGRMSTTNQVKIPSLDTQGKGTLTIAIELPAHDHAAILYYPMPSKDLRTVALTMIVNQLLSPIFFQQMRTEKQYGYLVGVGFIPINRYPGIAFYIQSPHTDAGTLKQAMTAFIAEAKQYVLNLPNEHWQHLQAGLSGQLQEKDTNLRIKSQRYWAAICNQDTSFTQKQELINTIEGLSIDEVIAFIEQHFSPEKAHDCLALVSYENKAQLAAMKNQFSYHHDSEVLLKKYQRKY</sequence>
<feature type="domain" description="Peptidase M16 N-terminal" evidence="15">
    <location>
        <begin position="21"/>
        <end position="138"/>
    </location>
</feature>
<feature type="domain" description="Peptidase M16 middle/third" evidence="17">
    <location>
        <begin position="366"/>
        <end position="650"/>
    </location>
</feature>
<dbReference type="EC" id="3.4.24.55" evidence="4"/>
<dbReference type="FunFam" id="3.30.830.10:FF:000005">
    <property type="entry name" value="nardilysin isoform X1"/>
    <property type="match status" value="1"/>
</dbReference>
<dbReference type="OrthoDB" id="9811314at2"/>
<keyword evidence="10" id="KW-0482">Metalloprotease</keyword>
<dbReference type="Pfam" id="PF05193">
    <property type="entry name" value="Peptidase_M16_C"/>
    <property type="match status" value="1"/>
</dbReference>
<keyword evidence="8" id="KW-0378">Hydrolase</keyword>
<feature type="domain" description="Peptidase M16 C-terminal" evidence="16">
    <location>
        <begin position="182"/>
        <end position="360"/>
    </location>
</feature>
<keyword evidence="9" id="KW-0862">Zinc</keyword>
<evidence type="ECO:0000259" key="18">
    <source>
        <dbReference type="Pfam" id="PF22456"/>
    </source>
</evidence>
<dbReference type="InterPro" id="IPR032632">
    <property type="entry name" value="Peptidase_M16_M"/>
</dbReference>
<dbReference type="GO" id="GO:0006508">
    <property type="term" value="P:proteolysis"/>
    <property type="evidence" value="ECO:0007669"/>
    <property type="project" value="UniProtKB-KW"/>
</dbReference>
<keyword evidence="20" id="KW-1185">Reference proteome</keyword>
<evidence type="ECO:0000256" key="2">
    <source>
        <dbReference type="ARBA" id="ARBA00002184"/>
    </source>
</evidence>
<dbReference type="EMBL" id="FOBI01000001">
    <property type="protein sequence ID" value="SEK45138.1"/>
    <property type="molecule type" value="Genomic_DNA"/>
</dbReference>
<evidence type="ECO:0000256" key="10">
    <source>
        <dbReference type="ARBA" id="ARBA00023049"/>
    </source>
</evidence>
<gene>
    <name evidence="19" type="ORF">SAMN05216262_101392</name>
</gene>
<dbReference type="Proteomes" id="UP000199297">
    <property type="component" value="Unassembled WGS sequence"/>
</dbReference>
<dbReference type="FunFam" id="3.30.830.10:FF:000012">
    <property type="entry name" value="Protease 3"/>
    <property type="match status" value="1"/>
</dbReference>
<evidence type="ECO:0000256" key="8">
    <source>
        <dbReference type="ARBA" id="ARBA00022801"/>
    </source>
</evidence>
<dbReference type="InterPro" id="IPR001431">
    <property type="entry name" value="Pept_M16_Zn_BS"/>
</dbReference>
<evidence type="ECO:0000256" key="5">
    <source>
        <dbReference type="ARBA" id="ARBA00017565"/>
    </source>
</evidence>
<evidence type="ECO:0000259" key="17">
    <source>
        <dbReference type="Pfam" id="PF16187"/>
    </source>
</evidence>
<dbReference type="PROSITE" id="PS00143">
    <property type="entry name" value="INSULINASE"/>
    <property type="match status" value="1"/>
</dbReference>
<protein>
    <recommendedName>
        <fullName evidence="5">Protease 3</fullName>
        <ecNumber evidence="4">3.4.24.55</ecNumber>
    </recommendedName>
    <alternativeName>
        <fullName evidence="13">Pitrilysin</fullName>
    </alternativeName>
    <alternativeName>
        <fullName evidence="12">Protease III</fullName>
    </alternativeName>
    <alternativeName>
        <fullName evidence="11">Protease pi</fullName>
    </alternativeName>
</protein>
<evidence type="ECO:0000256" key="1">
    <source>
        <dbReference type="ARBA" id="ARBA00001947"/>
    </source>
</evidence>
<name>A0A1H7H4I5_9GAMM</name>
<evidence type="ECO:0000256" key="4">
    <source>
        <dbReference type="ARBA" id="ARBA00012449"/>
    </source>
</evidence>
<organism evidence="19 20">
    <name type="scientific">Colwellia chukchiensis</name>
    <dbReference type="NCBI Taxonomy" id="641665"/>
    <lineage>
        <taxon>Bacteria</taxon>
        <taxon>Pseudomonadati</taxon>
        <taxon>Pseudomonadota</taxon>
        <taxon>Gammaproteobacteria</taxon>
        <taxon>Alteromonadales</taxon>
        <taxon>Colwelliaceae</taxon>
        <taxon>Colwellia</taxon>
    </lineage>
</organism>
<evidence type="ECO:0000256" key="11">
    <source>
        <dbReference type="ARBA" id="ARBA00029597"/>
    </source>
</evidence>
<evidence type="ECO:0000256" key="9">
    <source>
        <dbReference type="ARBA" id="ARBA00022833"/>
    </source>
</evidence>
<dbReference type="PANTHER" id="PTHR43690">
    <property type="entry name" value="NARDILYSIN"/>
    <property type="match status" value="1"/>
</dbReference>
<evidence type="ECO:0000256" key="6">
    <source>
        <dbReference type="ARBA" id="ARBA00022670"/>
    </source>
</evidence>
<keyword evidence="6" id="KW-0645">Protease</keyword>
<comment type="function">
    <text evidence="2">Endopeptidase that degrades small peptides of less than 7 kDa, such as glucagon and insulin.</text>
</comment>
<dbReference type="GO" id="GO:0004222">
    <property type="term" value="F:metalloendopeptidase activity"/>
    <property type="evidence" value="ECO:0007669"/>
    <property type="project" value="UniProtKB-EC"/>
</dbReference>
<reference evidence="20" key="1">
    <citation type="submission" date="2016-10" db="EMBL/GenBank/DDBJ databases">
        <authorList>
            <person name="Varghese N."/>
            <person name="Submissions S."/>
        </authorList>
    </citation>
    <scope>NUCLEOTIDE SEQUENCE [LARGE SCALE GENOMIC DNA]</scope>
    <source>
        <strain evidence="20">CGMCC 1.9127</strain>
    </source>
</reference>
<dbReference type="PANTHER" id="PTHR43690:SF18">
    <property type="entry name" value="INSULIN-DEGRADING ENZYME-RELATED"/>
    <property type="match status" value="1"/>
</dbReference>
<keyword evidence="7" id="KW-0479">Metal-binding</keyword>
<evidence type="ECO:0000256" key="7">
    <source>
        <dbReference type="ARBA" id="ARBA00022723"/>
    </source>
</evidence>
<proteinExistence type="inferred from homology"/>
<evidence type="ECO:0000256" key="3">
    <source>
        <dbReference type="ARBA" id="ARBA00007261"/>
    </source>
</evidence>
<evidence type="ECO:0000313" key="19">
    <source>
        <dbReference type="EMBL" id="SEK45138.1"/>
    </source>
</evidence>
<dbReference type="Pfam" id="PF22456">
    <property type="entry name" value="PqqF-like_C_4"/>
    <property type="match status" value="1"/>
</dbReference>
<dbReference type="GO" id="GO:0046872">
    <property type="term" value="F:metal ion binding"/>
    <property type="evidence" value="ECO:0007669"/>
    <property type="project" value="UniProtKB-KW"/>
</dbReference>
<feature type="domain" description="Coenzyme PQQ synthesis protein F-like C-terminal lobe" evidence="18">
    <location>
        <begin position="753"/>
        <end position="851"/>
    </location>
</feature>
<dbReference type="SUPFAM" id="SSF63411">
    <property type="entry name" value="LuxS/MPP-like metallohydrolase"/>
    <property type="match status" value="4"/>
</dbReference>
<dbReference type="GO" id="GO:0005737">
    <property type="term" value="C:cytoplasm"/>
    <property type="evidence" value="ECO:0007669"/>
    <property type="project" value="UniProtKB-ARBA"/>
</dbReference>
<dbReference type="Gene3D" id="3.30.830.10">
    <property type="entry name" value="Metalloenzyme, LuxS/M16 peptidase-like"/>
    <property type="match status" value="4"/>
</dbReference>
<evidence type="ECO:0000259" key="16">
    <source>
        <dbReference type="Pfam" id="PF05193"/>
    </source>
</evidence>
<dbReference type="InterPro" id="IPR007863">
    <property type="entry name" value="Peptidase_M16_C"/>
</dbReference>
<evidence type="ECO:0000313" key="20">
    <source>
        <dbReference type="Proteomes" id="UP000199297"/>
    </source>
</evidence>
<comment type="cofactor">
    <cofactor evidence="1">
        <name>Zn(2+)</name>
        <dbReference type="ChEBI" id="CHEBI:29105"/>
    </cofactor>
</comment>
<dbReference type="InterPro" id="IPR054734">
    <property type="entry name" value="PqqF-like_C_4"/>
</dbReference>
<evidence type="ECO:0000256" key="13">
    <source>
        <dbReference type="ARBA" id="ARBA00033450"/>
    </source>
</evidence>
<dbReference type="AlphaFoldDB" id="A0A1H7H4I5"/>
<dbReference type="InterPro" id="IPR011765">
    <property type="entry name" value="Pept_M16_N"/>
</dbReference>
<dbReference type="InterPro" id="IPR011249">
    <property type="entry name" value="Metalloenz_LuxS/M16"/>
</dbReference>
<evidence type="ECO:0000259" key="15">
    <source>
        <dbReference type="Pfam" id="PF00675"/>
    </source>
</evidence>
<accession>A0A1H7H4I5</accession>
<dbReference type="Pfam" id="PF16187">
    <property type="entry name" value="Peptidase_M16_M"/>
    <property type="match status" value="1"/>
</dbReference>
<evidence type="ECO:0000256" key="12">
    <source>
        <dbReference type="ARBA" id="ARBA00031184"/>
    </source>
</evidence>